<keyword evidence="1" id="KW-0812">Transmembrane</keyword>
<gene>
    <name evidence="2" type="ORF">AAND1436_LOCUS18147</name>
</gene>
<keyword evidence="1" id="KW-0472">Membrane</keyword>
<dbReference type="AlphaFoldDB" id="A0A7S2G1T4"/>
<feature type="transmembrane region" description="Helical" evidence="1">
    <location>
        <begin position="112"/>
        <end position="130"/>
    </location>
</feature>
<dbReference type="EMBL" id="HBGQ01036829">
    <property type="protein sequence ID" value="CAD9425933.1"/>
    <property type="molecule type" value="Transcribed_RNA"/>
</dbReference>
<accession>A0A7S2G1T4</accession>
<evidence type="ECO:0000313" key="2">
    <source>
        <dbReference type="EMBL" id="CAD9425933.1"/>
    </source>
</evidence>
<keyword evidence="1" id="KW-1133">Transmembrane helix</keyword>
<protein>
    <submittedName>
        <fullName evidence="2">Uncharacterized protein</fullName>
    </submittedName>
</protein>
<organism evidence="2">
    <name type="scientific">Alexandrium andersonii</name>
    <dbReference type="NCBI Taxonomy" id="327968"/>
    <lineage>
        <taxon>Eukaryota</taxon>
        <taxon>Sar</taxon>
        <taxon>Alveolata</taxon>
        <taxon>Dinophyceae</taxon>
        <taxon>Gonyaulacales</taxon>
        <taxon>Pyrocystaceae</taxon>
        <taxon>Alexandrium</taxon>
    </lineage>
</organism>
<evidence type="ECO:0000256" key="1">
    <source>
        <dbReference type="SAM" id="Phobius"/>
    </source>
</evidence>
<feature type="transmembrane region" description="Helical" evidence="1">
    <location>
        <begin position="52"/>
        <end position="75"/>
    </location>
</feature>
<reference evidence="2" key="1">
    <citation type="submission" date="2021-01" db="EMBL/GenBank/DDBJ databases">
        <authorList>
            <person name="Corre E."/>
            <person name="Pelletier E."/>
            <person name="Niang G."/>
            <person name="Scheremetjew M."/>
            <person name="Finn R."/>
            <person name="Kale V."/>
            <person name="Holt S."/>
            <person name="Cochrane G."/>
            <person name="Meng A."/>
            <person name="Brown T."/>
            <person name="Cohen L."/>
        </authorList>
    </citation>
    <scope>NUCLEOTIDE SEQUENCE</scope>
    <source>
        <strain evidence="2">CCMP2222</strain>
    </source>
</reference>
<name>A0A7S2G1T4_9DINO</name>
<sequence length="201" mass="21929">MGKKNDDAKKAEEEDAGGSGGGLTGLVMKVVHVGLFCWFIPMHCGLMRHHMGAGLMGWGQVMILCELGVLVMHAVGLNKAAMLVGIAEMSGGHFQHFFLNGYPTVLEGILSTYPFMNTYLLSIVLCYLTAPTESSSYRSTFSERLFNTFKAMFVGCVATVTVMFVTSVASYEHFALCPVLYMLPGIGPELRRLTVNVLTKQ</sequence>
<feature type="transmembrane region" description="Helical" evidence="1">
    <location>
        <begin position="151"/>
        <end position="171"/>
    </location>
</feature>
<proteinExistence type="predicted"/>
<feature type="transmembrane region" description="Helical" evidence="1">
    <location>
        <begin position="20"/>
        <end position="40"/>
    </location>
</feature>